<organism evidence="2 3">
    <name type="scientific">Acinetobacter amyesii</name>
    <dbReference type="NCBI Taxonomy" id="2942470"/>
    <lineage>
        <taxon>Bacteria</taxon>
        <taxon>Pseudomonadati</taxon>
        <taxon>Pseudomonadota</taxon>
        <taxon>Gammaproteobacteria</taxon>
        <taxon>Moraxellales</taxon>
        <taxon>Moraxellaceae</taxon>
        <taxon>Acinetobacter</taxon>
    </lineage>
</organism>
<sequence>MNSNKYQRVFTSNEGIQVLDELIATFHAQFIFDKDSATQTAFNCGQKDVIDFILACIKEAEHNK</sequence>
<proteinExistence type="predicted"/>
<name>A0A1T1GPV2_9GAMM</name>
<evidence type="ECO:0000313" key="3">
    <source>
        <dbReference type="Proteomes" id="UP000191160"/>
    </source>
</evidence>
<dbReference type="AlphaFoldDB" id="A0A1T1GPV2"/>
<keyword evidence="3" id="KW-1185">Reference proteome</keyword>
<accession>A0A1T1GPV2</accession>
<dbReference type="InterPro" id="IPR057447">
    <property type="entry name" value="Bbp19-like_phage"/>
</dbReference>
<gene>
    <name evidence="2" type="ORF">B1202_15925</name>
</gene>
<comment type="caution">
    <text evidence="2">The sequence shown here is derived from an EMBL/GenBank/DDBJ whole genome shotgun (WGS) entry which is preliminary data.</text>
</comment>
<dbReference type="Proteomes" id="UP000191160">
    <property type="component" value="Unassembled WGS sequence"/>
</dbReference>
<evidence type="ECO:0000259" key="1">
    <source>
        <dbReference type="Pfam" id="PF25181"/>
    </source>
</evidence>
<dbReference type="EMBL" id="MVKX01000013">
    <property type="protein sequence ID" value="OOV79643.1"/>
    <property type="molecule type" value="Genomic_DNA"/>
</dbReference>
<evidence type="ECO:0000313" key="2">
    <source>
        <dbReference type="EMBL" id="OOV79643.1"/>
    </source>
</evidence>
<reference evidence="2 3" key="1">
    <citation type="submission" date="2017-02" db="EMBL/GenBank/DDBJ databases">
        <title>Acinetobacter sp. ANC 4945, whole genome shotgun sequencing project.</title>
        <authorList>
            <person name="Radolfova-Krizova L."/>
            <person name="Al Atrouni A."/>
            <person name="Nemec A."/>
        </authorList>
    </citation>
    <scope>NUCLEOTIDE SEQUENCE [LARGE SCALE GENOMIC DNA]</scope>
    <source>
        <strain evidence="2 3">ANC 4945</strain>
    </source>
</reference>
<dbReference type="Pfam" id="PF25181">
    <property type="entry name" value="Phage_Bbp19"/>
    <property type="match status" value="1"/>
</dbReference>
<dbReference type="RefSeq" id="WP_078191581.1">
    <property type="nucleotide sequence ID" value="NZ_JAMCOZ010000011.1"/>
</dbReference>
<protein>
    <recommendedName>
        <fullName evidence="1">Bbp19-like phage domain-containing protein</fullName>
    </recommendedName>
</protein>
<feature type="domain" description="Bbp19-like phage" evidence="1">
    <location>
        <begin position="6"/>
        <end position="55"/>
    </location>
</feature>